<dbReference type="HOGENOM" id="CLU_059178_0_0_7"/>
<dbReference type="eggNOG" id="ENOG5032TYF">
    <property type="taxonomic scope" value="Bacteria"/>
</dbReference>
<reference evidence="2 3" key="1">
    <citation type="submission" date="2007-10" db="EMBL/GenBank/DDBJ databases">
        <title>Complete sequence of Desulfococcus oleovorans Hxd3.</title>
        <authorList>
            <consortium name="US DOE Joint Genome Institute"/>
            <person name="Copeland A."/>
            <person name="Lucas S."/>
            <person name="Lapidus A."/>
            <person name="Barry K."/>
            <person name="Glavina del Rio T."/>
            <person name="Dalin E."/>
            <person name="Tice H."/>
            <person name="Pitluck S."/>
            <person name="Kiss H."/>
            <person name="Brettin T."/>
            <person name="Bruce D."/>
            <person name="Detter J.C."/>
            <person name="Han C."/>
            <person name="Schmutz J."/>
            <person name="Larimer F."/>
            <person name="Land M."/>
            <person name="Hauser L."/>
            <person name="Kyrpides N."/>
            <person name="Kim E."/>
            <person name="Wawrik B."/>
            <person name="Richardson P."/>
        </authorList>
    </citation>
    <scope>NUCLEOTIDE SEQUENCE [LARGE SCALE GENOMIC DNA]</scope>
    <source>
        <strain evidence="3">DSM 6200 / JCM 39069 / Hxd3</strain>
    </source>
</reference>
<dbReference type="EMBL" id="CP000859">
    <property type="protein sequence ID" value="ABW67791.1"/>
    <property type="molecule type" value="Genomic_DNA"/>
</dbReference>
<sequence>MKHSLMTTVLLMVLAALFATTIFLAEPMEKSGDIYLQNTLKKASISFAGARAINALVSVLQKIEAGGSLKLLGTGGSATIAPFEWLDPINDLAEWFSLIMLASCVSVGIQMFINQAMPWLGVMVLLPLAGALLILALVIRISGYSAGRLLFRSGCKTLVITILLTGMIPAMAAVNHAAYKLFLNDTYETAAATLQAQSDGIAAAEKKSGVMEAVAGLAEQAESLKEKAARLVDHILDLIVVFLVQTILLPLVIVWLFVKLITRLLLGRGEWPFETAFDPNVS</sequence>
<dbReference type="Proteomes" id="UP000008561">
    <property type="component" value="Chromosome"/>
</dbReference>
<gene>
    <name evidence="2" type="ordered locus">Dole_1987</name>
</gene>
<protein>
    <submittedName>
        <fullName evidence="2">Uncharacterized protein</fullName>
    </submittedName>
</protein>
<dbReference type="RefSeq" id="WP_012175403.1">
    <property type="nucleotide sequence ID" value="NC_009943.1"/>
</dbReference>
<evidence type="ECO:0000313" key="2">
    <source>
        <dbReference type="EMBL" id="ABW67791.1"/>
    </source>
</evidence>
<feature type="transmembrane region" description="Helical" evidence="1">
    <location>
        <begin position="158"/>
        <end position="179"/>
    </location>
</feature>
<feature type="transmembrane region" description="Helical" evidence="1">
    <location>
        <begin position="119"/>
        <end position="138"/>
    </location>
</feature>
<keyword evidence="1" id="KW-1133">Transmembrane helix</keyword>
<dbReference type="OrthoDB" id="5293851at2"/>
<keyword evidence="1" id="KW-0472">Membrane</keyword>
<name>A8ZTA8_DESOH</name>
<feature type="transmembrane region" description="Helical" evidence="1">
    <location>
        <begin position="95"/>
        <end position="113"/>
    </location>
</feature>
<evidence type="ECO:0000313" key="3">
    <source>
        <dbReference type="Proteomes" id="UP000008561"/>
    </source>
</evidence>
<dbReference type="KEGG" id="dol:Dole_1987"/>
<proteinExistence type="predicted"/>
<feature type="transmembrane region" description="Helical" evidence="1">
    <location>
        <begin position="235"/>
        <end position="258"/>
    </location>
</feature>
<keyword evidence="3" id="KW-1185">Reference proteome</keyword>
<dbReference type="AlphaFoldDB" id="A8ZTA8"/>
<keyword evidence="1" id="KW-0812">Transmembrane</keyword>
<evidence type="ECO:0000256" key="1">
    <source>
        <dbReference type="SAM" id="Phobius"/>
    </source>
</evidence>
<accession>A8ZTA8</accession>
<organism evidence="2 3">
    <name type="scientific">Desulfosudis oleivorans (strain DSM 6200 / JCM 39069 / Hxd3)</name>
    <name type="common">Desulfococcus oleovorans</name>
    <dbReference type="NCBI Taxonomy" id="96561"/>
    <lineage>
        <taxon>Bacteria</taxon>
        <taxon>Pseudomonadati</taxon>
        <taxon>Thermodesulfobacteriota</taxon>
        <taxon>Desulfobacteria</taxon>
        <taxon>Desulfobacterales</taxon>
        <taxon>Desulfosudaceae</taxon>
        <taxon>Desulfosudis</taxon>
    </lineage>
</organism>